<dbReference type="AlphaFoldDB" id="A0A0G2H7T5"/>
<evidence type="ECO:0000313" key="3">
    <source>
        <dbReference type="EMBL" id="KKY31288.1"/>
    </source>
</evidence>
<comment type="caution">
    <text evidence="3">The sequence shown here is derived from an EMBL/GenBank/DDBJ whole genome shotgun (WGS) entry which is preliminary data.</text>
</comment>
<dbReference type="Proteomes" id="UP000034680">
    <property type="component" value="Unassembled WGS sequence"/>
</dbReference>
<reference evidence="3 4" key="1">
    <citation type="submission" date="2015-05" db="EMBL/GenBank/DDBJ databases">
        <title>Distinctive expansion of gene families associated with plant cell wall degradation and secondary metabolism in the genomes of grapevine trunk pathogens.</title>
        <authorList>
            <person name="Lawrence D.P."/>
            <person name="Travadon R."/>
            <person name="Rolshausen P.E."/>
            <person name="Baumgartner K."/>
        </authorList>
    </citation>
    <scope>NUCLEOTIDE SEQUENCE [LARGE SCALE GENOMIC DNA]</scope>
    <source>
        <strain evidence="3">DA912</strain>
    </source>
</reference>
<dbReference type="EMBL" id="LCUC01000399">
    <property type="protein sequence ID" value="KKY31288.1"/>
    <property type="molecule type" value="Genomic_DNA"/>
</dbReference>
<feature type="region of interest" description="Disordered" evidence="2">
    <location>
        <begin position="196"/>
        <end position="225"/>
    </location>
</feature>
<proteinExistence type="predicted"/>
<evidence type="ECO:0000256" key="2">
    <source>
        <dbReference type="SAM" id="MobiDB-lite"/>
    </source>
</evidence>
<feature type="compositionally biased region" description="Acidic residues" evidence="2">
    <location>
        <begin position="196"/>
        <end position="208"/>
    </location>
</feature>
<keyword evidence="4" id="KW-1185">Reference proteome</keyword>
<evidence type="ECO:0000256" key="1">
    <source>
        <dbReference type="SAM" id="Coils"/>
    </source>
</evidence>
<feature type="compositionally biased region" description="Polar residues" evidence="2">
    <location>
        <begin position="212"/>
        <end position="223"/>
    </location>
</feature>
<reference evidence="3 4" key="2">
    <citation type="submission" date="2015-05" db="EMBL/GenBank/DDBJ databases">
        <authorList>
            <person name="Morales-Cruz A."/>
            <person name="Amrine K.C."/>
            <person name="Cantu D."/>
        </authorList>
    </citation>
    <scope>NUCLEOTIDE SEQUENCE [LARGE SCALE GENOMIC DNA]</scope>
    <source>
        <strain evidence="3">DA912</strain>
    </source>
</reference>
<feature type="coiled-coil region" evidence="1">
    <location>
        <begin position="54"/>
        <end position="84"/>
    </location>
</feature>
<sequence>MEDITATHLDTIESVALNFATKKRYNDKYRRGNYVFESVETVNEDSAWRWEEERKAFARQAAEKESKLREEEAAREQAAAVQEREKEIEWINQEAEESILILAGMGERPKNPLAIGYAQMLHEDYIRRLVERADDLLEYLWDKAHSGDWICPEIKDTLKLDQLLELILQLEASDSYFPTGMQELAASLLRKWRGEDCDETDDSDEMDDSASPTQEATSQTGSDPDTVFFSRLATVITICEEDAPAVTV</sequence>
<protein>
    <submittedName>
        <fullName evidence="3">Uncharacterized protein</fullName>
    </submittedName>
</protein>
<gene>
    <name evidence="3" type="ORF">UCDDA912_g08784</name>
</gene>
<name>A0A0G2H7T5_9PEZI</name>
<organism evidence="3 4">
    <name type="scientific">Diaporthe ampelina</name>
    <dbReference type="NCBI Taxonomy" id="1214573"/>
    <lineage>
        <taxon>Eukaryota</taxon>
        <taxon>Fungi</taxon>
        <taxon>Dikarya</taxon>
        <taxon>Ascomycota</taxon>
        <taxon>Pezizomycotina</taxon>
        <taxon>Sordariomycetes</taxon>
        <taxon>Sordariomycetidae</taxon>
        <taxon>Diaporthales</taxon>
        <taxon>Diaporthaceae</taxon>
        <taxon>Diaporthe</taxon>
    </lineage>
</organism>
<accession>A0A0G2H7T5</accession>
<evidence type="ECO:0000313" key="4">
    <source>
        <dbReference type="Proteomes" id="UP000034680"/>
    </source>
</evidence>
<dbReference type="OrthoDB" id="10250354at2759"/>
<keyword evidence="1" id="KW-0175">Coiled coil</keyword>